<dbReference type="RefSeq" id="XP_014669006.1">
    <property type="nucleotide sequence ID" value="XM_014813520.1"/>
</dbReference>
<feature type="domain" description="Glycosyltransferase 2-like" evidence="2">
    <location>
        <begin position="186"/>
        <end position="398"/>
    </location>
</feature>
<dbReference type="InterPro" id="IPR027389">
    <property type="entry name" value="B_mannosylTrfase_Bre-3/Egh"/>
</dbReference>
<sequence>MALASKTKHALHCCACIGFIVGFQLFAGGIRTGRHRFDDVRPLEDYGVVLTVILYVLRLLTLLPLPMCIFEFVGLLFFNAFPERPTLKGSPLLCPHVCVRVVTRGDYPQLVRDNVTRNVATCLDVGMDNFSIEVVTDHAVRLPKSARVREIVVPSSYKTKSGALFKARALQYCLEDDVNSLSDDDWIVHLDEETLLTENSMRGIINFVMDGKRDFGQGLITYANEDVVNWLTTLADMIRVAMDMGRIRAQFRIFHRPLFAWKGSYVVARARAERAVTFDHGPAGSIAEDSYFAIVAARDGYTFDFIDGEMWEKSPFTVHDFLQQRKRWMQGIYLVVTASALPWRNKWLLAVALYAWVTMPLATSNVVLAAIFPIPCPQVFDIVVCFTAGMTLYMYAFGVVKSFSAYRVGVVRLALLCAGAICTIPFNVVIENIAVTWALFGNKYRFYVVGKELKPAVIV</sequence>
<evidence type="ECO:0000313" key="4">
    <source>
        <dbReference type="RefSeq" id="XP_014669004.1"/>
    </source>
</evidence>
<keyword evidence="1" id="KW-1133">Transmembrane helix</keyword>
<dbReference type="SUPFAM" id="SSF53448">
    <property type="entry name" value="Nucleotide-diphospho-sugar transferases"/>
    <property type="match status" value="1"/>
</dbReference>
<dbReference type="RefSeq" id="XP_014669005.1">
    <property type="nucleotide sequence ID" value="XM_014813519.1"/>
</dbReference>
<dbReference type="Gene3D" id="3.90.550.10">
    <property type="entry name" value="Spore Coat Polysaccharide Biosynthesis Protein SpsA, Chain A"/>
    <property type="match status" value="1"/>
</dbReference>
<evidence type="ECO:0000313" key="5">
    <source>
        <dbReference type="RefSeq" id="XP_014669005.1"/>
    </source>
</evidence>
<evidence type="ECO:0000313" key="3">
    <source>
        <dbReference type="Proteomes" id="UP000695022"/>
    </source>
</evidence>
<dbReference type="PANTHER" id="PTHR16779">
    <property type="entry name" value="BETA-1,4-MANNOSYLTRANSFERASE EGH"/>
    <property type="match status" value="1"/>
</dbReference>
<proteinExistence type="predicted"/>
<keyword evidence="1" id="KW-0812">Transmembrane</keyword>
<evidence type="ECO:0000259" key="2">
    <source>
        <dbReference type="Pfam" id="PF13632"/>
    </source>
</evidence>
<dbReference type="GeneID" id="106810233"/>
<feature type="transmembrane region" description="Helical" evidence="1">
    <location>
        <begin position="12"/>
        <end position="32"/>
    </location>
</feature>
<feature type="transmembrane region" description="Helical" evidence="1">
    <location>
        <begin position="410"/>
        <end position="430"/>
    </location>
</feature>
<dbReference type="InterPro" id="IPR001173">
    <property type="entry name" value="Glyco_trans_2-like"/>
</dbReference>
<gene>
    <name evidence="4 5 6" type="primary">LOC106810233</name>
</gene>
<accession>A0ABM1E9Y5</accession>
<dbReference type="Proteomes" id="UP000695022">
    <property type="component" value="Unplaced"/>
</dbReference>
<keyword evidence="3" id="KW-1185">Reference proteome</keyword>
<dbReference type="InterPro" id="IPR029044">
    <property type="entry name" value="Nucleotide-diphossugar_trans"/>
</dbReference>
<dbReference type="Pfam" id="PF13632">
    <property type="entry name" value="Glyco_trans_2_3"/>
    <property type="match status" value="1"/>
</dbReference>
<feature type="transmembrane region" description="Helical" evidence="1">
    <location>
        <begin position="52"/>
        <end position="78"/>
    </location>
</feature>
<feature type="transmembrane region" description="Helical" evidence="1">
    <location>
        <begin position="378"/>
        <end position="398"/>
    </location>
</feature>
<feature type="transmembrane region" description="Helical" evidence="1">
    <location>
        <begin position="347"/>
        <end position="372"/>
    </location>
</feature>
<dbReference type="PANTHER" id="PTHR16779:SF1">
    <property type="entry name" value="BETA-1,4-MANNOSYLTRANSFERASE EGH"/>
    <property type="match status" value="1"/>
</dbReference>
<evidence type="ECO:0000313" key="6">
    <source>
        <dbReference type="RefSeq" id="XP_014669006.1"/>
    </source>
</evidence>
<organism evidence="3 6">
    <name type="scientific">Priapulus caudatus</name>
    <name type="common">Priapulid worm</name>
    <dbReference type="NCBI Taxonomy" id="37621"/>
    <lineage>
        <taxon>Eukaryota</taxon>
        <taxon>Metazoa</taxon>
        <taxon>Ecdysozoa</taxon>
        <taxon>Scalidophora</taxon>
        <taxon>Priapulida</taxon>
        <taxon>Priapulimorpha</taxon>
        <taxon>Priapulimorphida</taxon>
        <taxon>Priapulidae</taxon>
        <taxon>Priapulus</taxon>
    </lineage>
</organism>
<keyword evidence="1" id="KW-0472">Membrane</keyword>
<evidence type="ECO:0000256" key="1">
    <source>
        <dbReference type="SAM" id="Phobius"/>
    </source>
</evidence>
<name>A0ABM1E9Y5_PRICU</name>
<reference evidence="4 5" key="1">
    <citation type="submission" date="2025-05" db="UniProtKB">
        <authorList>
            <consortium name="RefSeq"/>
        </authorList>
    </citation>
    <scope>IDENTIFICATION</scope>
</reference>
<protein>
    <submittedName>
        <fullName evidence="4 5">Beta-1,4-mannosyltransferase egh-like</fullName>
    </submittedName>
</protein>
<dbReference type="RefSeq" id="XP_014669004.1">
    <property type="nucleotide sequence ID" value="XM_014813518.1"/>
</dbReference>